<keyword evidence="2 7" id="KW-0418">Kinase</keyword>
<feature type="transmembrane region" description="Helical" evidence="5">
    <location>
        <begin position="7"/>
        <end position="27"/>
    </location>
</feature>
<dbReference type="Gene3D" id="1.20.5.1930">
    <property type="match status" value="1"/>
</dbReference>
<proteinExistence type="predicted"/>
<evidence type="ECO:0000313" key="8">
    <source>
        <dbReference type="Proteomes" id="UP000293865"/>
    </source>
</evidence>
<dbReference type="PANTHER" id="PTHR24421">
    <property type="entry name" value="NITRATE/NITRITE SENSOR PROTEIN NARX-RELATED"/>
    <property type="match status" value="1"/>
</dbReference>
<keyword evidence="3" id="KW-0902">Two-component regulatory system</keyword>
<dbReference type="GO" id="GO:0016020">
    <property type="term" value="C:membrane"/>
    <property type="evidence" value="ECO:0007669"/>
    <property type="project" value="InterPro"/>
</dbReference>
<feature type="transmembrane region" description="Helical" evidence="5">
    <location>
        <begin position="101"/>
        <end position="121"/>
    </location>
</feature>
<name>A0A4V1QWX5_9MICO</name>
<evidence type="ECO:0000259" key="6">
    <source>
        <dbReference type="SMART" id="SM00387"/>
    </source>
</evidence>
<dbReference type="GO" id="GO:0046983">
    <property type="term" value="F:protein dimerization activity"/>
    <property type="evidence" value="ECO:0007669"/>
    <property type="project" value="InterPro"/>
</dbReference>
<dbReference type="RefSeq" id="WP_129522062.1">
    <property type="nucleotide sequence ID" value="NZ_SDPN01000042.1"/>
</dbReference>
<feature type="region of interest" description="Disordered" evidence="4">
    <location>
        <begin position="387"/>
        <end position="415"/>
    </location>
</feature>
<keyword evidence="8" id="KW-1185">Reference proteome</keyword>
<protein>
    <submittedName>
        <fullName evidence="7">Sensor histidine kinase</fullName>
    </submittedName>
</protein>
<evidence type="ECO:0000256" key="5">
    <source>
        <dbReference type="SAM" id="Phobius"/>
    </source>
</evidence>
<dbReference type="InterPro" id="IPR050482">
    <property type="entry name" value="Sensor_HK_TwoCompSys"/>
</dbReference>
<reference evidence="7 8" key="1">
    <citation type="submission" date="2019-01" db="EMBL/GenBank/DDBJ databases">
        <title>Agromyces.</title>
        <authorList>
            <person name="Li J."/>
        </authorList>
    </citation>
    <scope>NUCLEOTIDE SEQUENCE [LARGE SCALE GENOMIC DNA]</scope>
    <source>
        <strain evidence="7 8">DSM 15934</strain>
    </source>
</reference>
<evidence type="ECO:0000256" key="4">
    <source>
        <dbReference type="SAM" id="MobiDB-lite"/>
    </source>
</evidence>
<dbReference type="OrthoDB" id="144293at2"/>
<dbReference type="SUPFAM" id="SSF55874">
    <property type="entry name" value="ATPase domain of HSP90 chaperone/DNA topoisomerase II/histidine kinase"/>
    <property type="match status" value="1"/>
</dbReference>
<dbReference type="InterPro" id="IPR017205">
    <property type="entry name" value="Sig_transdc_His_kinase_ChrS"/>
</dbReference>
<dbReference type="EMBL" id="SDPN01000042">
    <property type="protein sequence ID" value="RXZ67676.1"/>
    <property type="molecule type" value="Genomic_DNA"/>
</dbReference>
<sequence length="415" mass="43469">MLKVRWWDAAAFVAVAVTVLFGLVGPSVTRNDVGVWGVDAAFLVLYFAYARRYATGAPMRHHLAISIGFAVIIAVGTAFEPSFAIMQAFVYPFVWSTAPDLRSALAANLFIAVAIVIGYVARLGVAGILTGVGVAVLSVGFSIALGLWITRIAEYGEERGRLLDELRAAQGQLAVMHRDSGVLEERGRLAREIHDTIAQSLTGLVMVAQRAGNRLEPVEGEAAASARGDVELIEQMAREALTEARGLVASLTPVESEAGLADALRRLATSFERETGVRVSVAADADALDRELEVVLLRCAQEGLANVRKHAHAEHATIEIAAGPAEVVLVVRDDGVGPAGAVPGERGFGLSGMRDRVALVGGEFAFGPGETGGTVLRVVVPRTDAAAPIVTSPTPPLPAPAPSPTPTPASEENPA</sequence>
<dbReference type="SMART" id="SM00387">
    <property type="entry name" value="HATPase_c"/>
    <property type="match status" value="1"/>
</dbReference>
<feature type="domain" description="Histidine kinase/HSP90-like ATPase" evidence="6">
    <location>
        <begin position="291"/>
        <end position="384"/>
    </location>
</feature>
<feature type="compositionally biased region" description="Pro residues" evidence="4">
    <location>
        <begin position="393"/>
        <end position="407"/>
    </location>
</feature>
<dbReference type="InterPro" id="IPR036890">
    <property type="entry name" value="HATPase_C_sf"/>
</dbReference>
<keyword evidence="5" id="KW-1133">Transmembrane helix</keyword>
<comment type="caution">
    <text evidence="7">The sequence shown here is derived from an EMBL/GenBank/DDBJ whole genome shotgun (WGS) entry which is preliminary data.</text>
</comment>
<evidence type="ECO:0000256" key="2">
    <source>
        <dbReference type="ARBA" id="ARBA00022777"/>
    </source>
</evidence>
<dbReference type="PANTHER" id="PTHR24421:SF62">
    <property type="entry name" value="SENSORY TRANSDUCTION HISTIDINE KINASE"/>
    <property type="match status" value="1"/>
</dbReference>
<keyword evidence="5" id="KW-0812">Transmembrane</keyword>
<dbReference type="CDD" id="cd16917">
    <property type="entry name" value="HATPase_UhpB-NarQ-NarX-like"/>
    <property type="match status" value="1"/>
</dbReference>
<keyword evidence="5" id="KW-0472">Membrane</keyword>
<dbReference type="InterPro" id="IPR003594">
    <property type="entry name" value="HATPase_dom"/>
</dbReference>
<gene>
    <name evidence="7" type="ORF">ESP51_16885</name>
</gene>
<feature type="transmembrane region" description="Helical" evidence="5">
    <location>
        <begin position="33"/>
        <end position="50"/>
    </location>
</feature>
<dbReference type="GO" id="GO:0000155">
    <property type="term" value="F:phosphorelay sensor kinase activity"/>
    <property type="evidence" value="ECO:0007669"/>
    <property type="project" value="InterPro"/>
</dbReference>
<keyword evidence="1" id="KW-0808">Transferase</keyword>
<dbReference type="Pfam" id="PF07730">
    <property type="entry name" value="HisKA_3"/>
    <property type="match status" value="1"/>
</dbReference>
<evidence type="ECO:0000256" key="3">
    <source>
        <dbReference type="ARBA" id="ARBA00023012"/>
    </source>
</evidence>
<evidence type="ECO:0000256" key="1">
    <source>
        <dbReference type="ARBA" id="ARBA00022679"/>
    </source>
</evidence>
<organism evidence="7 8">
    <name type="scientific">Agromyces albus</name>
    <dbReference type="NCBI Taxonomy" id="205332"/>
    <lineage>
        <taxon>Bacteria</taxon>
        <taxon>Bacillati</taxon>
        <taxon>Actinomycetota</taxon>
        <taxon>Actinomycetes</taxon>
        <taxon>Micrococcales</taxon>
        <taxon>Microbacteriaceae</taxon>
        <taxon>Agromyces</taxon>
    </lineage>
</organism>
<dbReference type="Proteomes" id="UP000293865">
    <property type="component" value="Unassembled WGS sequence"/>
</dbReference>
<dbReference type="Gene3D" id="3.30.565.10">
    <property type="entry name" value="Histidine kinase-like ATPase, C-terminal domain"/>
    <property type="match status" value="1"/>
</dbReference>
<feature type="transmembrane region" description="Helical" evidence="5">
    <location>
        <begin position="62"/>
        <end position="89"/>
    </location>
</feature>
<evidence type="ECO:0000313" key="7">
    <source>
        <dbReference type="EMBL" id="RXZ67676.1"/>
    </source>
</evidence>
<dbReference type="AlphaFoldDB" id="A0A4V1QWX5"/>
<dbReference type="Pfam" id="PF02518">
    <property type="entry name" value="HATPase_c"/>
    <property type="match status" value="1"/>
</dbReference>
<dbReference type="PIRSF" id="PIRSF037434">
    <property type="entry name" value="STHK_ChrS"/>
    <property type="match status" value="1"/>
</dbReference>
<feature type="transmembrane region" description="Helical" evidence="5">
    <location>
        <begin position="128"/>
        <end position="149"/>
    </location>
</feature>
<dbReference type="InterPro" id="IPR011712">
    <property type="entry name" value="Sig_transdc_His_kin_sub3_dim/P"/>
</dbReference>
<accession>A0A4V1QWX5</accession>